<sequence>MARRSTSWRPFWTAFPILALIPIIAISGHAIWSFSTRLEEVRRSERFAVNLQREAVARGLFQVAADVCILADQNELAAFLADGESGARAGMAREYLALSRNARIYDQIRYLDDAGREVVRVNANDGVPSVVPEAELQDKAGRYYFAEALAVDPGQIYVSPLDLNIERGVIEVPHKPMIRVGTSVVDGSGRTRGVVLINFLAQTMLGGVEAAGAVSAGHAMMMNNEGYWFVTPNPPPRWGFMFPEQSDDRMPDLFPAAWDYMNKHPRGDVRTEHGLFTYDTYFPLEGLSDCPGPSGEAETSVARHNDGYRWVLASRVPESTLARWRRGAIVNALIIGVPVLILLAVGTRAVSVVVVERRRHRQHLESLARFDSLTGLANRVTFTEHLDEEVLRAKRYDRRFAVLYMDLDGFKTINDTLGHEVGDQVLIDVAAVLTETCRAVDVPARYGGDEFVVLLSEVTDVQVARGVATKVLDNVRALSWAGRAVGASIGLALWPEDSYDAATVVRLADEAMYAAKAAGKNRICLARDLAPDEPVSGG</sequence>
<protein>
    <submittedName>
        <fullName evidence="3">Diguanylate cyclase (GGDEF)-like protein</fullName>
    </submittedName>
</protein>
<evidence type="ECO:0000259" key="2">
    <source>
        <dbReference type="PROSITE" id="PS50887"/>
    </source>
</evidence>
<keyword evidence="1" id="KW-1133">Transmembrane helix</keyword>
<feature type="transmembrane region" description="Helical" evidence="1">
    <location>
        <begin position="12"/>
        <end position="32"/>
    </location>
</feature>
<organism evidence="3 4">
    <name type="scientific">Roseospira visakhapatnamensis</name>
    <dbReference type="NCBI Taxonomy" id="390880"/>
    <lineage>
        <taxon>Bacteria</taxon>
        <taxon>Pseudomonadati</taxon>
        <taxon>Pseudomonadota</taxon>
        <taxon>Alphaproteobacteria</taxon>
        <taxon>Rhodospirillales</taxon>
        <taxon>Rhodospirillaceae</taxon>
        <taxon>Roseospira</taxon>
    </lineage>
</organism>
<dbReference type="InterPro" id="IPR052163">
    <property type="entry name" value="DGC-Regulatory_Protein"/>
</dbReference>
<gene>
    <name evidence="3" type="ORF">GGD89_002000</name>
</gene>
<dbReference type="RefSeq" id="WP_184044699.1">
    <property type="nucleotide sequence ID" value="NZ_JACIGK010000013.1"/>
</dbReference>
<dbReference type="AlphaFoldDB" id="A0A7W6RE56"/>
<dbReference type="InterPro" id="IPR029151">
    <property type="entry name" value="Sensor-like_sf"/>
</dbReference>
<feature type="transmembrane region" description="Helical" evidence="1">
    <location>
        <begin position="328"/>
        <end position="355"/>
    </location>
</feature>
<reference evidence="3 4" key="1">
    <citation type="submission" date="2020-08" db="EMBL/GenBank/DDBJ databases">
        <title>Genome sequencing of Purple Non-Sulfur Bacteria from various extreme environments.</title>
        <authorList>
            <person name="Mayer M."/>
        </authorList>
    </citation>
    <scope>NUCLEOTIDE SEQUENCE [LARGE SCALE GENOMIC DNA]</scope>
    <source>
        <strain evidence="3 4">JA131</strain>
    </source>
</reference>
<dbReference type="GO" id="GO:0003824">
    <property type="term" value="F:catalytic activity"/>
    <property type="evidence" value="ECO:0007669"/>
    <property type="project" value="UniProtKB-ARBA"/>
</dbReference>
<evidence type="ECO:0000256" key="1">
    <source>
        <dbReference type="SAM" id="Phobius"/>
    </source>
</evidence>
<evidence type="ECO:0000313" key="3">
    <source>
        <dbReference type="EMBL" id="MBB4266369.1"/>
    </source>
</evidence>
<dbReference type="Pfam" id="PF00990">
    <property type="entry name" value="GGDEF"/>
    <property type="match status" value="1"/>
</dbReference>
<dbReference type="Gene3D" id="3.30.70.270">
    <property type="match status" value="1"/>
</dbReference>
<dbReference type="Pfam" id="PF21623">
    <property type="entry name" value="HK_sensor_dom_bact"/>
    <property type="match status" value="1"/>
</dbReference>
<proteinExistence type="predicted"/>
<dbReference type="Gene3D" id="3.30.450.20">
    <property type="entry name" value="PAS domain"/>
    <property type="match status" value="2"/>
</dbReference>
<comment type="caution">
    <text evidence="3">The sequence shown here is derived from an EMBL/GenBank/DDBJ whole genome shotgun (WGS) entry which is preliminary data.</text>
</comment>
<dbReference type="Proteomes" id="UP000554286">
    <property type="component" value="Unassembled WGS sequence"/>
</dbReference>
<dbReference type="InterPro" id="IPR048760">
    <property type="entry name" value="VP0354-like_sensor_dom"/>
</dbReference>
<dbReference type="SUPFAM" id="SSF103190">
    <property type="entry name" value="Sensory domain-like"/>
    <property type="match status" value="2"/>
</dbReference>
<dbReference type="SMART" id="SM00267">
    <property type="entry name" value="GGDEF"/>
    <property type="match status" value="1"/>
</dbReference>
<dbReference type="EMBL" id="JACIGK010000013">
    <property type="protein sequence ID" value="MBB4266369.1"/>
    <property type="molecule type" value="Genomic_DNA"/>
</dbReference>
<dbReference type="InterPro" id="IPR029787">
    <property type="entry name" value="Nucleotide_cyclase"/>
</dbReference>
<dbReference type="FunFam" id="3.30.70.270:FF:000001">
    <property type="entry name" value="Diguanylate cyclase domain protein"/>
    <property type="match status" value="1"/>
</dbReference>
<dbReference type="SUPFAM" id="SSF55073">
    <property type="entry name" value="Nucleotide cyclase"/>
    <property type="match status" value="1"/>
</dbReference>
<dbReference type="PANTHER" id="PTHR46663:SF2">
    <property type="entry name" value="GGDEF DOMAIN-CONTAINING PROTEIN"/>
    <property type="match status" value="1"/>
</dbReference>
<keyword evidence="4" id="KW-1185">Reference proteome</keyword>
<keyword evidence="1" id="KW-0472">Membrane</keyword>
<evidence type="ECO:0000313" key="4">
    <source>
        <dbReference type="Proteomes" id="UP000554286"/>
    </source>
</evidence>
<dbReference type="NCBIfam" id="TIGR00254">
    <property type="entry name" value="GGDEF"/>
    <property type="match status" value="1"/>
</dbReference>
<accession>A0A7W6RE56</accession>
<dbReference type="InterPro" id="IPR043128">
    <property type="entry name" value="Rev_trsase/Diguanyl_cyclase"/>
</dbReference>
<dbReference type="PANTHER" id="PTHR46663">
    <property type="entry name" value="DIGUANYLATE CYCLASE DGCT-RELATED"/>
    <property type="match status" value="1"/>
</dbReference>
<dbReference type="InterPro" id="IPR000160">
    <property type="entry name" value="GGDEF_dom"/>
</dbReference>
<name>A0A7W6RE56_9PROT</name>
<keyword evidence="1" id="KW-0812">Transmembrane</keyword>
<feature type="domain" description="GGDEF" evidence="2">
    <location>
        <begin position="398"/>
        <end position="528"/>
    </location>
</feature>
<dbReference type="PROSITE" id="PS50887">
    <property type="entry name" value="GGDEF"/>
    <property type="match status" value="1"/>
</dbReference>
<dbReference type="CDD" id="cd01949">
    <property type="entry name" value="GGDEF"/>
    <property type="match status" value="1"/>
</dbReference>